<comment type="caution">
    <text evidence="9">The sequence shown here is derived from an EMBL/GenBank/DDBJ whole genome shotgun (WGS) entry which is preliminary data.</text>
</comment>
<dbReference type="STRING" id="207949.RED65_16496"/>
<dbReference type="RefSeq" id="WP_007018264.1">
    <property type="nucleotide sequence ID" value="NZ_CH724116.1"/>
</dbReference>
<dbReference type="AlphaFoldDB" id="Q1N2F2"/>
<dbReference type="Proteomes" id="UP000004263">
    <property type="component" value="Unassembled WGS sequence"/>
</dbReference>
<dbReference type="PANTHER" id="PTHR23517:SF2">
    <property type="entry name" value="MULTIDRUG RESISTANCE PROTEIN MDTH"/>
    <property type="match status" value="1"/>
</dbReference>
<feature type="transmembrane region" description="Helical" evidence="7">
    <location>
        <begin position="274"/>
        <end position="291"/>
    </location>
</feature>
<keyword evidence="6 7" id="KW-0472">Membrane</keyword>
<evidence type="ECO:0000256" key="4">
    <source>
        <dbReference type="ARBA" id="ARBA00022692"/>
    </source>
</evidence>
<sequence>MTPTEKRSVSTLALIYALRMFGLFMVLPVLALYAADYEGASAALVGVAIGAYGLTQACLQLPFGMWSDRIGRKPVILMGLALFTLGSLIAGLADSIVWLIVGRALQGAGAIASTLMALMTDLTREENRTKAMASIGASIGLAFTLAMVAGPVLSNWLGMSGLFLMTAVLSIMAMILLVRAVPTPVVQIRSRESRAFLHQLADVFKDRQIMRLSFGILVLHAVLVACFVAMPVLLEQSGLNKQAHWKVYLPIMITAFMAMVPFIIIGEKKQKMKPVLAMAVGLLLVSVLFMWQAGLMFWALVAALWLFFVSFNILEASLPSLVSKFAPAGFKGSAMGIYSTCQFLGAFIGGALGGVITETWGLSAVFVATVPLVVLWLVLVLTMQAPKHLTSYRVALTASRATEALQTELMSVPGVHEVMILDQAAYLKVDNKTFNPTLLKPLNL</sequence>
<dbReference type="Gene3D" id="1.20.1250.20">
    <property type="entry name" value="MFS general substrate transporter like domains"/>
    <property type="match status" value="1"/>
</dbReference>
<proteinExistence type="predicted"/>
<keyword evidence="3" id="KW-1003">Cell membrane</keyword>
<dbReference type="HOGENOM" id="CLU_001265_10_0_6"/>
<evidence type="ECO:0000256" key="1">
    <source>
        <dbReference type="ARBA" id="ARBA00004651"/>
    </source>
</evidence>
<evidence type="ECO:0000256" key="7">
    <source>
        <dbReference type="SAM" id="Phobius"/>
    </source>
</evidence>
<gene>
    <name evidence="9" type="ORF">RED65_16496</name>
</gene>
<feature type="transmembrane region" description="Helical" evidence="7">
    <location>
        <begin position="159"/>
        <end position="181"/>
    </location>
</feature>
<dbReference type="CDD" id="cd17472">
    <property type="entry name" value="MFS_YajR_like"/>
    <property type="match status" value="1"/>
</dbReference>
<keyword evidence="4 7" id="KW-0812">Transmembrane</keyword>
<dbReference type="SUPFAM" id="SSF103473">
    <property type="entry name" value="MFS general substrate transporter"/>
    <property type="match status" value="1"/>
</dbReference>
<dbReference type="InterPro" id="IPR036259">
    <property type="entry name" value="MFS_trans_sf"/>
</dbReference>
<feature type="transmembrane region" description="Helical" evidence="7">
    <location>
        <begin position="131"/>
        <end position="153"/>
    </location>
</feature>
<dbReference type="PRINTS" id="PR01035">
    <property type="entry name" value="TCRTETA"/>
</dbReference>
<keyword evidence="5 7" id="KW-1133">Transmembrane helix</keyword>
<dbReference type="EMBL" id="AAQH01000007">
    <property type="protein sequence ID" value="EAT12455.1"/>
    <property type="molecule type" value="Genomic_DNA"/>
</dbReference>
<evidence type="ECO:0000256" key="5">
    <source>
        <dbReference type="ARBA" id="ARBA00022989"/>
    </source>
</evidence>
<feature type="transmembrane region" description="Helical" evidence="7">
    <location>
        <begin position="362"/>
        <end position="383"/>
    </location>
</feature>
<keyword evidence="10" id="KW-1185">Reference proteome</keyword>
<dbReference type="GO" id="GO:0022857">
    <property type="term" value="F:transmembrane transporter activity"/>
    <property type="evidence" value="ECO:0007669"/>
    <property type="project" value="InterPro"/>
</dbReference>
<dbReference type="InterPro" id="IPR001958">
    <property type="entry name" value="Tet-R_TetA/multi-R_MdtG-like"/>
</dbReference>
<protein>
    <submittedName>
        <fullName evidence="9">Major facilitator family transporter</fullName>
    </submittedName>
</protein>
<evidence type="ECO:0000259" key="8">
    <source>
        <dbReference type="PROSITE" id="PS50850"/>
    </source>
</evidence>
<evidence type="ECO:0000256" key="2">
    <source>
        <dbReference type="ARBA" id="ARBA00022448"/>
    </source>
</evidence>
<dbReference type="PANTHER" id="PTHR23517">
    <property type="entry name" value="RESISTANCE PROTEIN MDTM, PUTATIVE-RELATED-RELATED"/>
    <property type="match status" value="1"/>
</dbReference>
<feature type="domain" description="Major facilitator superfamily (MFS) profile" evidence="8">
    <location>
        <begin position="8"/>
        <end position="388"/>
    </location>
</feature>
<dbReference type="Gene3D" id="3.30.70.100">
    <property type="match status" value="1"/>
</dbReference>
<dbReference type="InterPro" id="IPR050171">
    <property type="entry name" value="MFS_Transporters"/>
</dbReference>
<evidence type="ECO:0000256" key="6">
    <source>
        <dbReference type="ARBA" id="ARBA00023136"/>
    </source>
</evidence>
<feature type="transmembrane region" description="Helical" evidence="7">
    <location>
        <begin position="245"/>
        <end position="265"/>
    </location>
</feature>
<dbReference type="OrthoDB" id="9764259at2"/>
<feature type="transmembrane region" description="Helical" evidence="7">
    <location>
        <begin position="335"/>
        <end position="356"/>
    </location>
</feature>
<reference evidence="9 10" key="1">
    <citation type="submission" date="2006-03" db="EMBL/GenBank/DDBJ databases">
        <authorList>
            <person name="Pinhassi J."/>
            <person name="Pedros-Alio C."/>
            <person name="Ferriera S."/>
            <person name="Johnson J."/>
            <person name="Kravitz S."/>
            <person name="Halpern A."/>
            <person name="Remington K."/>
            <person name="Beeson K."/>
            <person name="Tran B."/>
            <person name="Rogers Y.-H."/>
            <person name="Friedman R."/>
            <person name="Venter J.C."/>
        </authorList>
    </citation>
    <scope>NUCLEOTIDE SEQUENCE [LARGE SCALE GENOMIC DNA]</scope>
    <source>
        <strain evidence="9 10">RED65</strain>
    </source>
</reference>
<dbReference type="PROSITE" id="PS50850">
    <property type="entry name" value="MFS"/>
    <property type="match status" value="1"/>
</dbReference>
<feature type="transmembrane region" description="Helical" evidence="7">
    <location>
        <begin position="214"/>
        <end position="233"/>
    </location>
</feature>
<evidence type="ECO:0000313" key="9">
    <source>
        <dbReference type="EMBL" id="EAT12455.1"/>
    </source>
</evidence>
<feature type="transmembrane region" description="Helical" evidence="7">
    <location>
        <begin position="41"/>
        <end position="63"/>
    </location>
</feature>
<dbReference type="GO" id="GO:0005886">
    <property type="term" value="C:plasma membrane"/>
    <property type="evidence" value="ECO:0007669"/>
    <property type="project" value="UniProtKB-SubCell"/>
</dbReference>
<dbReference type="Pfam" id="PF07690">
    <property type="entry name" value="MFS_1"/>
    <property type="match status" value="1"/>
</dbReference>
<evidence type="ECO:0000256" key="3">
    <source>
        <dbReference type="ARBA" id="ARBA00022475"/>
    </source>
</evidence>
<dbReference type="InterPro" id="IPR011701">
    <property type="entry name" value="MFS"/>
</dbReference>
<name>Q1N2F2_9GAMM</name>
<feature type="transmembrane region" description="Helical" evidence="7">
    <location>
        <begin position="99"/>
        <end position="119"/>
    </location>
</feature>
<organism evidence="9 10">
    <name type="scientific">Bermanella marisrubri</name>
    <dbReference type="NCBI Taxonomy" id="207949"/>
    <lineage>
        <taxon>Bacteria</taxon>
        <taxon>Pseudomonadati</taxon>
        <taxon>Pseudomonadota</taxon>
        <taxon>Gammaproteobacteria</taxon>
        <taxon>Oceanospirillales</taxon>
        <taxon>Oceanospirillaceae</taxon>
        <taxon>Bermanella</taxon>
    </lineage>
</organism>
<comment type="subcellular location">
    <subcellularLocation>
        <location evidence="1">Cell membrane</location>
        <topology evidence="1">Multi-pass membrane protein</topology>
    </subcellularLocation>
</comment>
<accession>Q1N2F2</accession>
<keyword evidence="2" id="KW-0813">Transport</keyword>
<feature type="transmembrane region" description="Helical" evidence="7">
    <location>
        <begin position="12"/>
        <end position="35"/>
    </location>
</feature>
<evidence type="ECO:0000313" key="10">
    <source>
        <dbReference type="Proteomes" id="UP000004263"/>
    </source>
</evidence>
<feature type="transmembrane region" description="Helical" evidence="7">
    <location>
        <begin position="75"/>
        <end position="93"/>
    </location>
</feature>
<dbReference type="InterPro" id="IPR020846">
    <property type="entry name" value="MFS_dom"/>
</dbReference>